<evidence type="ECO:0000256" key="2">
    <source>
        <dbReference type="SAM" id="MobiDB-lite"/>
    </source>
</evidence>
<dbReference type="InterPro" id="IPR037066">
    <property type="entry name" value="Plug_dom_sf"/>
</dbReference>
<feature type="compositionally biased region" description="Low complexity" evidence="2">
    <location>
        <begin position="301"/>
        <end position="312"/>
    </location>
</feature>
<sequence length="427" mass="48688">MTLTAYLLQVSLALAGFAGLYILLLQRETYYRWNRLYFWIAGAGAFLLPFAGQWYSREAEVQTYVPDLSFRFDTLPVAETTGPAWQWPDVLQAVWVAGMVWMGVRLVHQLVQLFRIRLSAGSVAVAGRRLLIAPGHTDPFSFFGWIFVHPGQYTAKELEEVIRHEEIHAAQRHSLDVLLVEAMQVVLWFNPVAWWWGKAVRQNLEFLADHDVLASGMEARHYQYHLLRQSGMALPVTNQFNVSELKNRIRQINTPDSARWKFLKLLGTLPMLAFLTMAFAPRQVTEEVERSLSWLPARAIQQQQPKQTTGQKVSKQPARPAKRLVEPVLIPDTRGEDIRPLLDKKSVFMFNEGTLQDPGDKPLGGVFFRHIGDPLVMIDGREATNEDFKNLIPNNIESISVLKDEASARVYGERGRNGVLLITMKKK</sequence>
<dbReference type="EMBL" id="FNGS01000007">
    <property type="protein sequence ID" value="SDM56339.1"/>
    <property type="molecule type" value="Genomic_DNA"/>
</dbReference>
<feature type="domain" description="Peptidase M56" evidence="4">
    <location>
        <begin position="152"/>
        <end position="249"/>
    </location>
</feature>
<dbReference type="Pfam" id="PF07715">
    <property type="entry name" value="Plug"/>
    <property type="match status" value="1"/>
</dbReference>
<feature type="region of interest" description="Disordered" evidence="2">
    <location>
        <begin position="299"/>
        <end position="321"/>
    </location>
</feature>
<dbReference type="STRING" id="563176.SAMN04488090_3725"/>
<dbReference type="Proteomes" id="UP000198901">
    <property type="component" value="Unassembled WGS sequence"/>
</dbReference>
<keyword evidence="7" id="KW-1185">Reference proteome</keyword>
<feature type="transmembrane region" description="Helical" evidence="3">
    <location>
        <begin position="36"/>
        <end position="55"/>
    </location>
</feature>
<dbReference type="RefSeq" id="WP_093205734.1">
    <property type="nucleotide sequence ID" value="NZ_FNGS01000007.1"/>
</dbReference>
<organism evidence="6 7">
    <name type="scientific">Siphonobacter aquaeclarae</name>
    <dbReference type="NCBI Taxonomy" id="563176"/>
    <lineage>
        <taxon>Bacteria</taxon>
        <taxon>Pseudomonadati</taxon>
        <taxon>Bacteroidota</taxon>
        <taxon>Cytophagia</taxon>
        <taxon>Cytophagales</taxon>
        <taxon>Cytophagaceae</taxon>
        <taxon>Siphonobacter</taxon>
    </lineage>
</organism>
<evidence type="ECO:0000313" key="7">
    <source>
        <dbReference type="Proteomes" id="UP000198901"/>
    </source>
</evidence>
<evidence type="ECO:0000256" key="1">
    <source>
        <dbReference type="PROSITE-ProRule" id="PRU01360"/>
    </source>
</evidence>
<evidence type="ECO:0000259" key="4">
    <source>
        <dbReference type="Pfam" id="PF05569"/>
    </source>
</evidence>
<evidence type="ECO:0000256" key="3">
    <source>
        <dbReference type="SAM" id="Phobius"/>
    </source>
</evidence>
<dbReference type="AlphaFoldDB" id="A0A1G9U8Q6"/>
<keyword evidence="3" id="KW-1133">Transmembrane helix</keyword>
<dbReference type="OrthoDB" id="1522859at2"/>
<protein>
    <submittedName>
        <fullName evidence="6">TonB-dependent outer membrane receptor, SusC/RagA subfamily, signature region</fullName>
    </submittedName>
</protein>
<dbReference type="Pfam" id="PF05569">
    <property type="entry name" value="Peptidase_M56"/>
    <property type="match status" value="1"/>
</dbReference>
<dbReference type="InterPro" id="IPR008756">
    <property type="entry name" value="Peptidase_M56"/>
</dbReference>
<dbReference type="CDD" id="cd07341">
    <property type="entry name" value="M56_BlaR1_MecR1_like"/>
    <property type="match status" value="1"/>
</dbReference>
<keyword evidence="1 3" id="KW-0812">Transmembrane</keyword>
<evidence type="ECO:0000259" key="5">
    <source>
        <dbReference type="Pfam" id="PF07715"/>
    </source>
</evidence>
<evidence type="ECO:0000313" key="6">
    <source>
        <dbReference type="EMBL" id="SDM56339.1"/>
    </source>
</evidence>
<reference evidence="6 7" key="1">
    <citation type="submission" date="2016-10" db="EMBL/GenBank/DDBJ databases">
        <authorList>
            <person name="de Groot N.N."/>
        </authorList>
    </citation>
    <scope>NUCLEOTIDE SEQUENCE [LARGE SCALE GENOMIC DNA]</scope>
    <source>
        <strain evidence="6 7">DSM 21668</strain>
    </source>
</reference>
<feature type="transmembrane region" description="Helical" evidence="3">
    <location>
        <begin position="6"/>
        <end position="24"/>
    </location>
</feature>
<dbReference type="PANTHER" id="PTHR34978:SF3">
    <property type="entry name" value="SLR0241 PROTEIN"/>
    <property type="match status" value="1"/>
</dbReference>
<proteinExistence type="inferred from homology"/>
<dbReference type="GO" id="GO:0009279">
    <property type="term" value="C:cell outer membrane"/>
    <property type="evidence" value="ECO:0007669"/>
    <property type="project" value="UniProtKB-SubCell"/>
</dbReference>
<comment type="subcellular location">
    <subcellularLocation>
        <location evidence="1">Cell outer membrane</location>
        <topology evidence="1">Multi-pass membrane protein</topology>
    </subcellularLocation>
</comment>
<feature type="domain" description="TonB-dependent receptor plug" evidence="5">
    <location>
        <begin position="363"/>
        <end position="419"/>
    </location>
</feature>
<dbReference type="SUPFAM" id="SSF56935">
    <property type="entry name" value="Porins"/>
    <property type="match status" value="1"/>
</dbReference>
<keyword evidence="6" id="KW-0675">Receptor</keyword>
<keyword evidence="1" id="KW-1134">Transmembrane beta strand</keyword>
<gene>
    <name evidence="6" type="ORF">SAMN04488090_3725</name>
</gene>
<comment type="similarity">
    <text evidence="1">Belongs to the TonB-dependent receptor family.</text>
</comment>
<dbReference type="InterPro" id="IPR052173">
    <property type="entry name" value="Beta-lactam_resp_regulator"/>
</dbReference>
<keyword evidence="1" id="KW-0998">Cell outer membrane</keyword>
<dbReference type="InterPro" id="IPR039426">
    <property type="entry name" value="TonB-dep_rcpt-like"/>
</dbReference>
<name>A0A1G9U8Q6_9BACT</name>
<dbReference type="PANTHER" id="PTHR34978">
    <property type="entry name" value="POSSIBLE SENSOR-TRANSDUCER PROTEIN BLAR"/>
    <property type="match status" value="1"/>
</dbReference>
<dbReference type="Gene3D" id="2.170.130.10">
    <property type="entry name" value="TonB-dependent receptor, plug domain"/>
    <property type="match status" value="1"/>
</dbReference>
<keyword evidence="1" id="KW-0813">Transport</keyword>
<keyword evidence="1 3" id="KW-0472">Membrane</keyword>
<dbReference type="InterPro" id="IPR012910">
    <property type="entry name" value="Plug_dom"/>
</dbReference>
<dbReference type="PROSITE" id="PS52016">
    <property type="entry name" value="TONB_DEPENDENT_REC_3"/>
    <property type="match status" value="1"/>
</dbReference>
<accession>A0A1G9U8Q6</accession>